<gene>
    <name evidence="1" type="ORF">BU16DRAFT_447454</name>
</gene>
<evidence type="ECO:0000313" key="1">
    <source>
        <dbReference type="EMBL" id="KAF2489985.1"/>
    </source>
</evidence>
<protein>
    <submittedName>
        <fullName evidence="1">Purine and uridine phosphorylase</fullName>
    </submittedName>
</protein>
<proteinExistence type="predicted"/>
<keyword evidence="2" id="KW-1185">Reference proteome</keyword>
<dbReference type="GO" id="GO:0009116">
    <property type="term" value="P:nucleoside metabolic process"/>
    <property type="evidence" value="ECO:0007669"/>
    <property type="project" value="InterPro"/>
</dbReference>
<reference evidence="1" key="1">
    <citation type="journal article" date="2020" name="Stud. Mycol.">
        <title>101 Dothideomycetes genomes: a test case for predicting lifestyles and emergence of pathogens.</title>
        <authorList>
            <person name="Haridas S."/>
            <person name="Albert R."/>
            <person name="Binder M."/>
            <person name="Bloem J."/>
            <person name="Labutti K."/>
            <person name="Salamov A."/>
            <person name="Andreopoulos B."/>
            <person name="Baker S."/>
            <person name="Barry K."/>
            <person name="Bills G."/>
            <person name="Bluhm B."/>
            <person name="Cannon C."/>
            <person name="Castanera R."/>
            <person name="Culley D."/>
            <person name="Daum C."/>
            <person name="Ezra D."/>
            <person name="Gonzalez J."/>
            <person name="Henrissat B."/>
            <person name="Kuo A."/>
            <person name="Liang C."/>
            <person name="Lipzen A."/>
            <person name="Lutzoni F."/>
            <person name="Magnuson J."/>
            <person name="Mondo S."/>
            <person name="Nolan M."/>
            <person name="Ohm R."/>
            <person name="Pangilinan J."/>
            <person name="Park H.-J."/>
            <person name="Ramirez L."/>
            <person name="Alfaro M."/>
            <person name="Sun H."/>
            <person name="Tritt A."/>
            <person name="Yoshinaga Y."/>
            <person name="Zwiers L.-H."/>
            <person name="Turgeon B."/>
            <person name="Goodwin S."/>
            <person name="Spatafora J."/>
            <person name="Crous P."/>
            <person name="Grigoriev I."/>
        </authorList>
    </citation>
    <scope>NUCLEOTIDE SEQUENCE</scope>
    <source>
        <strain evidence="1">CBS 269.34</strain>
    </source>
</reference>
<dbReference type="OrthoDB" id="194358at2759"/>
<organism evidence="1 2">
    <name type="scientific">Lophium mytilinum</name>
    <dbReference type="NCBI Taxonomy" id="390894"/>
    <lineage>
        <taxon>Eukaryota</taxon>
        <taxon>Fungi</taxon>
        <taxon>Dikarya</taxon>
        <taxon>Ascomycota</taxon>
        <taxon>Pezizomycotina</taxon>
        <taxon>Dothideomycetes</taxon>
        <taxon>Pleosporomycetidae</taxon>
        <taxon>Mytilinidiales</taxon>
        <taxon>Mytilinidiaceae</taxon>
        <taxon>Lophium</taxon>
    </lineage>
</organism>
<accession>A0A6A6QC66</accession>
<dbReference type="GO" id="GO:0003824">
    <property type="term" value="F:catalytic activity"/>
    <property type="evidence" value="ECO:0007669"/>
    <property type="project" value="InterPro"/>
</dbReference>
<dbReference type="PANTHER" id="PTHR46082">
    <property type="entry name" value="ATP/GTP-BINDING PROTEIN-RELATED"/>
    <property type="match status" value="1"/>
</dbReference>
<feature type="non-terminal residue" evidence="1">
    <location>
        <position position="1"/>
    </location>
</feature>
<dbReference type="Gene3D" id="3.40.50.1580">
    <property type="entry name" value="Nucleoside phosphorylase domain"/>
    <property type="match status" value="1"/>
</dbReference>
<dbReference type="EMBL" id="MU004198">
    <property type="protein sequence ID" value="KAF2489985.1"/>
    <property type="molecule type" value="Genomic_DNA"/>
</dbReference>
<dbReference type="Proteomes" id="UP000799750">
    <property type="component" value="Unassembled WGS sequence"/>
</dbReference>
<feature type="non-terminal residue" evidence="1">
    <location>
        <position position="327"/>
    </location>
</feature>
<name>A0A6A6QC66_9PEZI</name>
<dbReference type="InterPro" id="IPR053137">
    <property type="entry name" value="NLR-like"/>
</dbReference>
<dbReference type="SUPFAM" id="SSF53167">
    <property type="entry name" value="Purine and uridine phosphorylases"/>
    <property type="match status" value="1"/>
</dbReference>
<sequence length="327" mass="36287">REEFEIAILCALEVETKAVLEIFDYKWTDGEDGEDGVGKHEFDENTYTAGRIEETNVVLVYSSAYGKTSTTAIGRDLKLSFKNIKKFFIVGVCGGAPKADGDDVLLGDVIISTELKKYDEGKQYPDRFRATGCRVPAPDMGGFLRKLKLEDRERLIKLCSGNLKKCFNHSSWQCPGPQADKLYESNFLHKHHDQSLYCQCRGTQSEVCSAAEKATCEDLNCCPTRLVPRDRLKKMVKTSSADANLLIHFGAVASGDTVMKSGEDRDLKVKEFSVIGFEMEGAGVPESFSSVVIIKGVCDYADSHKRKEWQPYASATAAACMKAVLRR</sequence>
<dbReference type="PANTHER" id="PTHR46082:SF6">
    <property type="entry name" value="AAA+ ATPASE DOMAIN-CONTAINING PROTEIN-RELATED"/>
    <property type="match status" value="1"/>
</dbReference>
<dbReference type="AlphaFoldDB" id="A0A6A6QC66"/>
<evidence type="ECO:0000313" key="2">
    <source>
        <dbReference type="Proteomes" id="UP000799750"/>
    </source>
</evidence>
<dbReference type="InterPro" id="IPR035994">
    <property type="entry name" value="Nucleoside_phosphorylase_sf"/>
</dbReference>